<dbReference type="Pfam" id="PF00012">
    <property type="entry name" value="HSP70"/>
    <property type="match status" value="1"/>
</dbReference>
<dbReference type="InterPro" id="IPR043129">
    <property type="entry name" value="ATPase_NBD"/>
</dbReference>
<gene>
    <name evidence="5" type="primary">LOC111121905</name>
</gene>
<protein>
    <submittedName>
        <fullName evidence="5">Heat shock 70 kDa protein 12B-like isoform X1</fullName>
    </submittedName>
</protein>
<dbReference type="CDD" id="cd10229">
    <property type="entry name" value="ASKHA_NBD_HSP70_HSPA12"/>
    <property type="match status" value="1"/>
</dbReference>
<evidence type="ECO:0000313" key="5">
    <source>
        <dbReference type="RefSeq" id="XP_022319098.1"/>
    </source>
</evidence>
<evidence type="ECO:0000256" key="1">
    <source>
        <dbReference type="ARBA" id="ARBA00007381"/>
    </source>
</evidence>
<dbReference type="RefSeq" id="XP_022319098.1">
    <property type="nucleotide sequence ID" value="XM_022463390.1"/>
</dbReference>
<reference evidence="5" key="1">
    <citation type="submission" date="2025-08" db="UniProtKB">
        <authorList>
            <consortium name="RefSeq"/>
        </authorList>
    </citation>
    <scope>IDENTIFICATION</scope>
    <source>
        <tissue evidence="5">Whole sample</tissue>
    </source>
</reference>
<dbReference type="SUPFAM" id="SSF53067">
    <property type="entry name" value="Actin-like ATPase domain"/>
    <property type="match status" value="2"/>
</dbReference>
<comment type="similarity">
    <text evidence="1">Belongs to the heat shock protein 70 family.</text>
</comment>
<evidence type="ECO:0000313" key="4">
    <source>
        <dbReference type="Proteomes" id="UP000694844"/>
    </source>
</evidence>
<proteinExistence type="inferred from homology"/>
<organism evidence="4 5">
    <name type="scientific">Crassostrea virginica</name>
    <name type="common">Eastern oyster</name>
    <dbReference type="NCBI Taxonomy" id="6565"/>
    <lineage>
        <taxon>Eukaryota</taxon>
        <taxon>Metazoa</taxon>
        <taxon>Spiralia</taxon>
        <taxon>Lophotrochozoa</taxon>
        <taxon>Mollusca</taxon>
        <taxon>Bivalvia</taxon>
        <taxon>Autobranchia</taxon>
        <taxon>Pteriomorphia</taxon>
        <taxon>Ostreida</taxon>
        <taxon>Ostreoidea</taxon>
        <taxon>Ostreidae</taxon>
        <taxon>Crassostrea</taxon>
    </lineage>
</organism>
<dbReference type="OrthoDB" id="6141908at2759"/>
<dbReference type="KEGG" id="cvn:111121905"/>
<dbReference type="GeneID" id="111121905"/>
<dbReference type="GO" id="GO:0005524">
    <property type="term" value="F:ATP binding"/>
    <property type="evidence" value="ECO:0007669"/>
    <property type="project" value="UniProtKB-KW"/>
</dbReference>
<dbReference type="Proteomes" id="UP000694844">
    <property type="component" value="Chromosome 2"/>
</dbReference>
<name>A0A8B8CTF4_CRAVI</name>
<evidence type="ECO:0000256" key="2">
    <source>
        <dbReference type="ARBA" id="ARBA00022741"/>
    </source>
</evidence>
<sequence>MSDNAFLFCALDIGTSTSGYAFSFRKNLFESECQIFASNWNGRLLSSKTPTALLLDPSMRFHSFGHDAIAEYAALAENEEHERWYYFQDFKMDLSKSTVSRDLEIKDIDGKCVNALRVFAHCIQFLRSHFLERLKERNFRSEITEDKIRYIVTVPAIWSDAAKQLMKEAAIEAGISQHRLMLAYEPEAAAVYCSQRIPQHLMIGEEDSVKFLPNQSYVLVDLGGGTVDITVQSVSSTGKLENLYKACGGPWGGNNINRACIELYTNLFGEPTMAEFCRENIDDFFDILQKIEIVKRNISTRVERTVALDVPMTLIDKHRATCGNTPQACLQQVIKDAKLQELIEAKWGYKIYVKNAYFIKFFQEICKNTVDMVKDIIRNEQQCKMVKSLVLVGGFAESEVVQHIFKESFPEYIVRIPLEAGLVVLKGAVIFGFDNSVIQSRKCPYTYGISLLREFNPKTDDPAKSVMMGNQLMADSVFETIFEVGEILTIGKKQNIKVKTNHESNDPVRSEPMEIEVFSSTEQSPKYTTDPTCHRRGIISVPPPNGQWPELVEGRIEVEVTGTDNFQITYGDGATGLSTSGTIDFLLIQNGDTELE</sequence>
<dbReference type="InterPro" id="IPR013126">
    <property type="entry name" value="Hsp_70_fam"/>
</dbReference>
<keyword evidence="2" id="KW-0547">Nucleotide-binding</keyword>
<accession>A0A8B8CTF4</accession>
<dbReference type="GO" id="GO:0140662">
    <property type="term" value="F:ATP-dependent protein folding chaperone"/>
    <property type="evidence" value="ECO:0007669"/>
    <property type="project" value="InterPro"/>
</dbReference>
<dbReference type="Gene3D" id="3.30.420.40">
    <property type="match status" value="1"/>
</dbReference>
<keyword evidence="4" id="KW-1185">Reference proteome</keyword>
<evidence type="ECO:0000256" key="3">
    <source>
        <dbReference type="ARBA" id="ARBA00022840"/>
    </source>
</evidence>
<dbReference type="PANTHER" id="PTHR14187:SF5">
    <property type="entry name" value="HEAT SHOCK 70 KDA PROTEIN 12A"/>
    <property type="match status" value="1"/>
</dbReference>
<dbReference type="AlphaFoldDB" id="A0A8B8CTF4"/>
<keyword evidence="3" id="KW-0067">ATP-binding</keyword>
<dbReference type="PANTHER" id="PTHR14187">
    <property type="entry name" value="ALPHA KINASE/ELONGATION FACTOR 2 KINASE"/>
    <property type="match status" value="1"/>
</dbReference>